<accession>A0A1H8I1Y2</accession>
<organism evidence="1 2">
    <name type="scientific">Roseovarius tolerans</name>
    <dbReference type="NCBI Taxonomy" id="74031"/>
    <lineage>
        <taxon>Bacteria</taxon>
        <taxon>Pseudomonadati</taxon>
        <taxon>Pseudomonadota</taxon>
        <taxon>Alphaproteobacteria</taxon>
        <taxon>Rhodobacterales</taxon>
        <taxon>Roseobacteraceae</taxon>
        <taxon>Roseovarius</taxon>
    </lineage>
</organism>
<reference evidence="1 2" key="1">
    <citation type="submission" date="2016-10" db="EMBL/GenBank/DDBJ databases">
        <authorList>
            <person name="de Groot N.N."/>
        </authorList>
    </citation>
    <scope>NUCLEOTIDE SEQUENCE [LARGE SCALE GENOMIC DNA]</scope>
    <source>
        <strain evidence="1 2">DSM 11457</strain>
    </source>
</reference>
<evidence type="ECO:0000313" key="1">
    <source>
        <dbReference type="EMBL" id="SEN61918.1"/>
    </source>
</evidence>
<sequence>MRTMTIEFLMRTNVSIIVPSPCILHSGTTGESILFDRDRASIEDDLTGLLKSHFGKHDPGISDWVDFIMDDAFPKAQDAHAPAKRRGGYRYYDFMGACPGH</sequence>
<protein>
    <submittedName>
        <fullName evidence="1">Uncharacterized protein</fullName>
    </submittedName>
</protein>
<dbReference type="Proteomes" id="UP000182160">
    <property type="component" value="Unassembled WGS sequence"/>
</dbReference>
<gene>
    <name evidence="1" type="ORF">SAMN04488077_12210</name>
</gene>
<name>A0A1H8I1Y2_9RHOB</name>
<dbReference type="AlphaFoldDB" id="A0A1H8I1Y2"/>
<proteinExistence type="predicted"/>
<dbReference type="EMBL" id="FOBO01000022">
    <property type="protein sequence ID" value="SEN61918.1"/>
    <property type="molecule type" value="Genomic_DNA"/>
</dbReference>
<evidence type="ECO:0000313" key="2">
    <source>
        <dbReference type="Proteomes" id="UP000182160"/>
    </source>
</evidence>